<comment type="caution">
    <text evidence="3">The sequence shown here is derived from an EMBL/GenBank/DDBJ whole genome shotgun (WGS) entry which is preliminary data.</text>
</comment>
<feature type="compositionally biased region" description="Basic and acidic residues" evidence="1">
    <location>
        <begin position="485"/>
        <end position="504"/>
    </location>
</feature>
<organism evidence="3 4">
    <name type="scientific">Dactylonectria macrodidyma</name>
    <dbReference type="NCBI Taxonomy" id="307937"/>
    <lineage>
        <taxon>Eukaryota</taxon>
        <taxon>Fungi</taxon>
        <taxon>Dikarya</taxon>
        <taxon>Ascomycota</taxon>
        <taxon>Pezizomycotina</taxon>
        <taxon>Sordariomycetes</taxon>
        <taxon>Hypocreomycetidae</taxon>
        <taxon>Hypocreales</taxon>
        <taxon>Nectriaceae</taxon>
        <taxon>Dactylonectria</taxon>
    </lineage>
</organism>
<evidence type="ECO:0008006" key="5">
    <source>
        <dbReference type="Google" id="ProtNLM"/>
    </source>
</evidence>
<keyword evidence="4" id="KW-1185">Reference proteome</keyword>
<evidence type="ECO:0000313" key="4">
    <source>
        <dbReference type="Proteomes" id="UP000738349"/>
    </source>
</evidence>
<dbReference type="EMBL" id="JAGMUV010000003">
    <property type="protein sequence ID" value="KAH7165212.1"/>
    <property type="molecule type" value="Genomic_DNA"/>
</dbReference>
<dbReference type="OrthoDB" id="5386682at2759"/>
<evidence type="ECO:0000256" key="2">
    <source>
        <dbReference type="SAM" id="SignalP"/>
    </source>
</evidence>
<feature type="region of interest" description="Disordered" evidence="1">
    <location>
        <begin position="476"/>
        <end position="511"/>
    </location>
</feature>
<evidence type="ECO:0000256" key="1">
    <source>
        <dbReference type="SAM" id="MobiDB-lite"/>
    </source>
</evidence>
<dbReference type="Proteomes" id="UP000738349">
    <property type="component" value="Unassembled WGS sequence"/>
</dbReference>
<proteinExistence type="predicted"/>
<dbReference type="AlphaFoldDB" id="A0A9P9FL67"/>
<sequence length="530" mass="59957">MFVAFAAYFWKLAHVLVPLSYTLVQYPLSDSGVDALRLLVLLPRSSPKDKGIKCELHHRAFGSKPVYEALSYTWGTQPATKAITINGNPFLVRSNLYNALLHLQLPCQPDGIRLHPYRASFGLAGYLTTELQSGFFSDEQWYAVSHNPYWTRLCIIQELVLAHEVVFHLGNNSLDWERVESTMNPAWRALERRSDSIKKLRDERYTSAWRLENLVEHFKKAQCTEKRDKIYGFLGLVYDGSDKAITVDYKIGFAQLYAQVIRFHQTTSAPSDSPFSGDIDRAVKLVKFSQLIQNVLGGAVAEEESQTGVDWPNTLRTAMGFIAGEIIRLGPTPIEIVSSVRSDKTWKQTISEAYRQSSELQQARNTYAAFSQTILSWDEKRLGRVRALYSEYSFGYRLGAGEEAPSFTKEDTENTDLPEARLFLGTKSLRGVAPRNARVGDLICTFLGSNVALVLRKIAETEDRYMFVGRAERFREETEDSDGDSDGKDGIEHDFSELTLEERQPAPGDTSFQNFINLKIDLETLHKLSA</sequence>
<keyword evidence="2" id="KW-0732">Signal</keyword>
<dbReference type="PANTHER" id="PTHR24148:SF73">
    <property type="entry name" value="HET DOMAIN PROTEIN (AFU_ORTHOLOGUE AFUA_8G01020)"/>
    <property type="match status" value="1"/>
</dbReference>
<evidence type="ECO:0000313" key="3">
    <source>
        <dbReference type="EMBL" id="KAH7165212.1"/>
    </source>
</evidence>
<accession>A0A9P9FL67</accession>
<feature type="signal peptide" evidence="2">
    <location>
        <begin position="1"/>
        <end position="15"/>
    </location>
</feature>
<feature type="chain" id="PRO_5040274450" description="Heterokaryon incompatibility domain-containing protein" evidence="2">
    <location>
        <begin position="16"/>
        <end position="530"/>
    </location>
</feature>
<name>A0A9P9FL67_9HYPO</name>
<gene>
    <name evidence="3" type="ORF">EDB81DRAFT_852151</name>
</gene>
<dbReference type="InterPro" id="IPR052895">
    <property type="entry name" value="HetReg/Transcr_Mod"/>
</dbReference>
<dbReference type="PANTHER" id="PTHR24148">
    <property type="entry name" value="ANKYRIN REPEAT DOMAIN-CONTAINING PROTEIN 39 HOMOLOG-RELATED"/>
    <property type="match status" value="1"/>
</dbReference>
<protein>
    <recommendedName>
        <fullName evidence="5">Heterokaryon incompatibility domain-containing protein</fullName>
    </recommendedName>
</protein>
<reference evidence="3" key="1">
    <citation type="journal article" date="2021" name="Nat. Commun.">
        <title>Genetic determinants of endophytism in the Arabidopsis root mycobiome.</title>
        <authorList>
            <person name="Mesny F."/>
            <person name="Miyauchi S."/>
            <person name="Thiergart T."/>
            <person name="Pickel B."/>
            <person name="Atanasova L."/>
            <person name="Karlsson M."/>
            <person name="Huettel B."/>
            <person name="Barry K.W."/>
            <person name="Haridas S."/>
            <person name="Chen C."/>
            <person name="Bauer D."/>
            <person name="Andreopoulos W."/>
            <person name="Pangilinan J."/>
            <person name="LaButti K."/>
            <person name="Riley R."/>
            <person name="Lipzen A."/>
            <person name="Clum A."/>
            <person name="Drula E."/>
            <person name="Henrissat B."/>
            <person name="Kohler A."/>
            <person name="Grigoriev I.V."/>
            <person name="Martin F.M."/>
            <person name="Hacquard S."/>
        </authorList>
    </citation>
    <scope>NUCLEOTIDE SEQUENCE</scope>
    <source>
        <strain evidence="3">MPI-CAGE-AT-0147</strain>
    </source>
</reference>